<dbReference type="Proteomes" id="UP001157502">
    <property type="component" value="Chromosome 20"/>
</dbReference>
<proteinExistence type="predicted"/>
<keyword evidence="2" id="KW-1185">Reference proteome</keyword>
<protein>
    <submittedName>
        <fullName evidence="1">Uncharacterized protein</fullName>
    </submittedName>
</protein>
<reference evidence="1" key="1">
    <citation type="submission" date="2021-05" db="EMBL/GenBank/DDBJ databases">
        <authorList>
            <person name="Pan Q."/>
            <person name="Jouanno E."/>
            <person name="Zahm M."/>
            <person name="Klopp C."/>
            <person name="Cabau C."/>
            <person name="Louis A."/>
            <person name="Berthelot C."/>
            <person name="Parey E."/>
            <person name="Roest Crollius H."/>
            <person name="Montfort J."/>
            <person name="Robinson-Rechavi M."/>
            <person name="Bouchez O."/>
            <person name="Lampietro C."/>
            <person name="Lopez Roques C."/>
            <person name="Donnadieu C."/>
            <person name="Postlethwait J."/>
            <person name="Bobe J."/>
            <person name="Dillon D."/>
            <person name="Chandos A."/>
            <person name="von Hippel F."/>
            <person name="Guiguen Y."/>
        </authorList>
    </citation>
    <scope>NUCLEOTIDE SEQUENCE</scope>
    <source>
        <strain evidence="1">YG-Jan2019</strain>
    </source>
</reference>
<sequence length="116" mass="12043">MRTSMNGSSSDEEGGDTSMSSSSCSSSQSSFCPALGPAPSLEPKTIPTVSNPNSVYQSQFSEFASVPSQPAQLIPRGRPFLGMATLRTAPHLEALSSSSSSTPSSCLLNHSSYCDC</sequence>
<comment type="caution">
    <text evidence="1">The sequence shown here is derived from an EMBL/GenBank/DDBJ whole genome shotgun (WGS) entry which is preliminary data.</text>
</comment>
<evidence type="ECO:0000313" key="2">
    <source>
        <dbReference type="Proteomes" id="UP001157502"/>
    </source>
</evidence>
<accession>A0ACC2FZ41</accession>
<dbReference type="EMBL" id="CM055747">
    <property type="protein sequence ID" value="KAJ7996542.1"/>
    <property type="molecule type" value="Genomic_DNA"/>
</dbReference>
<name>A0ACC2FZ41_DALPE</name>
<organism evidence="1 2">
    <name type="scientific">Dallia pectoralis</name>
    <name type="common">Alaska blackfish</name>
    <dbReference type="NCBI Taxonomy" id="75939"/>
    <lineage>
        <taxon>Eukaryota</taxon>
        <taxon>Metazoa</taxon>
        <taxon>Chordata</taxon>
        <taxon>Craniata</taxon>
        <taxon>Vertebrata</taxon>
        <taxon>Euteleostomi</taxon>
        <taxon>Actinopterygii</taxon>
        <taxon>Neopterygii</taxon>
        <taxon>Teleostei</taxon>
        <taxon>Protacanthopterygii</taxon>
        <taxon>Esociformes</taxon>
        <taxon>Umbridae</taxon>
        <taxon>Dallia</taxon>
    </lineage>
</organism>
<gene>
    <name evidence="1" type="ORF">DPEC_G00238120</name>
</gene>
<evidence type="ECO:0000313" key="1">
    <source>
        <dbReference type="EMBL" id="KAJ7996542.1"/>
    </source>
</evidence>